<proteinExistence type="predicted"/>
<evidence type="ECO:0000313" key="1">
    <source>
        <dbReference type="EMBL" id="KAI9157122.1"/>
    </source>
</evidence>
<protein>
    <submittedName>
        <fullName evidence="1">Uncharacterized protein</fullName>
    </submittedName>
</protein>
<dbReference type="AlphaFoldDB" id="A0AAD5IB07"/>
<name>A0AAD5IB07_ACENE</name>
<reference evidence="1" key="1">
    <citation type="journal article" date="2022" name="Plant J.">
        <title>Strategies of tolerance reflected in two North American maple genomes.</title>
        <authorList>
            <person name="McEvoy S.L."/>
            <person name="Sezen U.U."/>
            <person name="Trouern-Trend A."/>
            <person name="McMahon S.M."/>
            <person name="Schaberg P.G."/>
            <person name="Yang J."/>
            <person name="Wegrzyn J.L."/>
            <person name="Swenson N.G."/>
        </authorList>
    </citation>
    <scope>NUCLEOTIDE SEQUENCE</scope>
    <source>
        <strain evidence="1">91603</strain>
    </source>
</reference>
<sequence>MGGEDRATPRRELEVASLPSRHHLWLGEARPPPQHDNYVQTESSFQIITALWCRITLNPLLTPSAAHTLSDGECHTLAAAAPLPHLLFVASSQSLLLAAAAAPLPRPLFAASDDSLQILNI</sequence>
<dbReference type="Proteomes" id="UP001064489">
    <property type="component" value="Chromosome 12"/>
</dbReference>
<reference evidence="1" key="2">
    <citation type="submission" date="2023-02" db="EMBL/GenBank/DDBJ databases">
        <authorList>
            <person name="Swenson N.G."/>
            <person name="Wegrzyn J.L."/>
            <person name="Mcevoy S.L."/>
        </authorList>
    </citation>
    <scope>NUCLEOTIDE SEQUENCE</scope>
    <source>
        <strain evidence="1">91603</strain>
        <tissue evidence="1">Leaf</tissue>
    </source>
</reference>
<accession>A0AAD5IB07</accession>
<evidence type="ECO:0000313" key="2">
    <source>
        <dbReference type="Proteomes" id="UP001064489"/>
    </source>
</evidence>
<organism evidence="1 2">
    <name type="scientific">Acer negundo</name>
    <name type="common">Box elder</name>
    <dbReference type="NCBI Taxonomy" id="4023"/>
    <lineage>
        <taxon>Eukaryota</taxon>
        <taxon>Viridiplantae</taxon>
        <taxon>Streptophyta</taxon>
        <taxon>Embryophyta</taxon>
        <taxon>Tracheophyta</taxon>
        <taxon>Spermatophyta</taxon>
        <taxon>Magnoliopsida</taxon>
        <taxon>eudicotyledons</taxon>
        <taxon>Gunneridae</taxon>
        <taxon>Pentapetalae</taxon>
        <taxon>rosids</taxon>
        <taxon>malvids</taxon>
        <taxon>Sapindales</taxon>
        <taxon>Sapindaceae</taxon>
        <taxon>Hippocastanoideae</taxon>
        <taxon>Acereae</taxon>
        <taxon>Acer</taxon>
    </lineage>
</organism>
<comment type="caution">
    <text evidence="1">The sequence shown here is derived from an EMBL/GenBank/DDBJ whole genome shotgun (WGS) entry which is preliminary data.</text>
</comment>
<keyword evidence="2" id="KW-1185">Reference proteome</keyword>
<gene>
    <name evidence="1" type="ORF">LWI28_017232</name>
</gene>
<dbReference type="EMBL" id="JAJSOW010000107">
    <property type="protein sequence ID" value="KAI9157122.1"/>
    <property type="molecule type" value="Genomic_DNA"/>
</dbReference>